<feature type="compositionally biased region" description="Polar residues" evidence="4">
    <location>
        <begin position="416"/>
        <end position="434"/>
    </location>
</feature>
<dbReference type="PANTHER" id="PTHR12341:SF41">
    <property type="entry name" value="5'-3' EXORIBONUCLEASE 2"/>
    <property type="match status" value="1"/>
</dbReference>
<dbReference type="Pfam" id="PF03159">
    <property type="entry name" value="XRN_N"/>
    <property type="match status" value="1"/>
</dbReference>
<dbReference type="Gene3D" id="1.25.40.1050">
    <property type="match status" value="1"/>
</dbReference>
<feature type="region of interest" description="Disordered" evidence="4">
    <location>
        <begin position="743"/>
        <end position="838"/>
    </location>
</feature>
<evidence type="ECO:0000313" key="7">
    <source>
        <dbReference type="EMBL" id="KAK8870480.1"/>
    </source>
</evidence>
<proteinExistence type="predicted"/>
<dbReference type="PANTHER" id="PTHR12341">
    <property type="entry name" value="5'-&gt;3' EXORIBONUCLEASE"/>
    <property type="match status" value="1"/>
</dbReference>
<protein>
    <submittedName>
        <fullName evidence="7">Uncharacterized protein</fullName>
    </submittedName>
</protein>
<feature type="compositionally biased region" description="Low complexity" evidence="4">
    <location>
        <begin position="761"/>
        <end position="772"/>
    </location>
</feature>
<keyword evidence="2" id="KW-0378">Hydrolase</keyword>
<feature type="domain" description="Xrn1 helical" evidence="6">
    <location>
        <begin position="298"/>
        <end position="366"/>
    </location>
</feature>
<dbReference type="Gene3D" id="3.40.50.12390">
    <property type="match status" value="2"/>
</dbReference>
<feature type="compositionally biased region" description="Pro residues" evidence="4">
    <location>
        <begin position="773"/>
        <end position="789"/>
    </location>
</feature>
<comment type="caution">
    <text evidence="7">The sequence shown here is derived from an EMBL/GenBank/DDBJ whole genome shotgun (WGS) entry which is preliminary data.</text>
</comment>
<name>A0ABR2IYX9_9EUKA</name>
<dbReference type="CDD" id="cd18673">
    <property type="entry name" value="PIN_XRN1-2-like"/>
    <property type="match status" value="1"/>
</dbReference>
<evidence type="ECO:0000259" key="6">
    <source>
        <dbReference type="Pfam" id="PF17846"/>
    </source>
</evidence>
<feature type="domain" description="Xrn1 N-terminal" evidence="5">
    <location>
        <begin position="1"/>
        <end position="251"/>
    </location>
</feature>
<dbReference type="Proteomes" id="UP001470230">
    <property type="component" value="Unassembled WGS sequence"/>
</dbReference>
<evidence type="ECO:0000256" key="1">
    <source>
        <dbReference type="ARBA" id="ARBA00022722"/>
    </source>
</evidence>
<feature type="compositionally biased region" description="Pro residues" evidence="4">
    <location>
        <begin position="796"/>
        <end position="812"/>
    </location>
</feature>
<keyword evidence="8" id="KW-1185">Reference proteome</keyword>
<keyword evidence="1" id="KW-0540">Nuclease</keyword>
<gene>
    <name evidence="7" type="ORF">M9Y10_008363</name>
</gene>
<feature type="compositionally biased region" description="Low complexity" evidence="4">
    <location>
        <begin position="743"/>
        <end position="753"/>
    </location>
</feature>
<accession>A0ABR2IYX9</accession>
<organism evidence="7 8">
    <name type="scientific">Tritrichomonas musculus</name>
    <dbReference type="NCBI Taxonomy" id="1915356"/>
    <lineage>
        <taxon>Eukaryota</taxon>
        <taxon>Metamonada</taxon>
        <taxon>Parabasalia</taxon>
        <taxon>Tritrichomonadida</taxon>
        <taxon>Tritrichomonadidae</taxon>
        <taxon>Tritrichomonas</taxon>
    </lineage>
</organism>
<keyword evidence="3" id="KW-0269">Exonuclease</keyword>
<evidence type="ECO:0000256" key="2">
    <source>
        <dbReference type="ARBA" id="ARBA00022801"/>
    </source>
</evidence>
<reference evidence="7 8" key="1">
    <citation type="submission" date="2024-04" db="EMBL/GenBank/DDBJ databases">
        <title>Tritrichomonas musculus Genome.</title>
        <authorList>
            <person name="Alves-Ferreira E."/>
            <person name="Grigg M."/>
            <person name="Lorenzi H."/>
            <person name="Galac M."/>
        </authorList>
    </citation>
    <scope>NUCLEOTIDE SEQUENCE [LARGE SCALE GENOMIC DNA]</scope>
    <source>
        <strain evidence="7 8">EAF2021</strain>
    </source>
</reference>
<dbReference type="Pfam" id="PF17846">
    <property type="entry name" value="XRN_M"/>
    <property type="match status" value="2"/>
</dbReference>
<evidence type="ECO:0000256" key="3">
    <source>
        <dbReference type="ARBA" id="ARBA00022839"/>
    </source>
</evidence>
<dbReference type="InterPro" id="IPR004859">
    <property type="entry name" value="Xrn1_N"/>
</dbReference>
<sequence length="838" mass="98002">MGVPSFFRWLHRQYPMIISNCIERRDNRDSSKPNPNTEGDKEFDCLYLDMNGIIHPCFHPEGIAPPRSEEEIYRNIEKYILRLFNIVRPRQLLFMAIDGVAPRAKMNQQRMRRFRSAKDNAYNRDKQLQIAHDKGDTEQVEILSDPDYLKKHDSNVITPGTEFFQRLSKHLHKFIKDQIENDPGWKNILVILSDASIPGEGEHKIMKFIRSQRLQPHYNPNRRHVIYGLDADLIFLGLASHEAYFTIIRENVIDITEKNPERDDIGPEFFHFLNLWVLRQYLERDLQPDPNQGFQIEWNLEYALDDFVFLCFGAGNDFIPSMPGFSVHQGAVRTILRVYKKTLSRINRWVTQRGLPDFYALKELFKQFTYGEIKELDTILNPDKRALDAQKFVNSITDVEEPKYDEKLEEEAGLINNGNPPSRQVSRKSSANNDRNPEEMKAKYYKEKFGFSTPSVIKSEVPKVSSEFVRGMIWVLQYYLYGVPSWNWYYPYHYAPCASDISLLGFNEDYNFYRFDKTKKPFDPLIQLMSVLPPQSSHAVPPVIRYLMADPKSPLHEFYPTKFKVDLNGGTAIWKGVIHIPFIDEEKLFDVINSTDLALTFEEKKRNEIGKNYIFMGKHMAPEKYDIEFCMNGPIWGKLMLVNGEDYNDKDKKVFMYSINYPSVPDGTPMSFLLPGVEIPPYVIDTVIDTHKFDTFYDKNTIDQDAIEKSFELPLQIPGYAPGASINSRHKTYERAKYLQDLQQPQQNQQNYPQKPPSILPAQPIQPQQMPMQYPPYAAPYPPPPPNASPPNGYYPYPPQQYPPQQMPPTPPQQQHHHHYYYQQQQQPPQHHHHHQHQ</sequence>
<evidence type="ECO:0000256" key="4">
    <source>
        <dbReference type="SAM" id="MobiDB-lite"/>
    </source>
</evidence>
<feature type="domain" description="Xrn1 helical" evidence="6">
    <location>
        <begin position="441"/>
        <end position="621"/>
    </location>
</feature>
<evidence type="ECO:0000313" key="8">
    <source>
        <dbReference type="Proteomes" id="UP001470230"/>
    </source>
</evidence>
<feature type="region of interest" description="Disordered" evidence="4">
    <location>
        <begin position="410"/>
        <end position="437"/>
    </location>
</feature>
<dbReference type="InterPro" id="IPR041412">
    <property type="entry name" value="Xrn1_helical"/>
</dbReference>
<dbReference type="EMBL" id="JAPFFF010000014">
    <property type="protein sequence ID" value="KAK8870480.1"/>
    <property type="molecule type" value="Genomic_DNA"/>
</dbReference>
<dbReference type="InterPro" id="IPR027073">
    <property type="entry name" value="5_3_exoribonuclease"/>
</dbReference>
<evidence type="ECO:0000259" key="5">
    <source>
        <dbReference type="Pfam" id="PF03159"/>
    </source>
</evidence>